<dbReference type="GO" id="GO:0016746">
    <property type="term" value="F:acyltransferase activity"/>
    <property type="evidence" value="ECO:0007669"/>
    <property type="project" value="UniProtKB-KW"/>
</dbReference>
<dbReference type="Pfam" id="PF03279">
    <property type="entry name" value="Lip_A_acyltrans"/>
    <property type="match status" value="1"/>
</dbReference>
<reference evidence="8" key="1">
    <citation type="journal article" date="2019" name="Int. J. Syst. Evol. Microbiol.">
        <title>The Global Catalogue of Microorganisms (GCM) 10K type strain sequencing project: providing services to taxonomists for standard genome sequencing and annotation.</title>
        <authorList>
            <consortium name="The Broad Institute Genomics Platform"/>
            <consortium name="The Broad Institute Genome Sequencing Center for Infectious Disease"/>
            <person name="Wu L."/>
            <person name="Ma J."/>
        </authorList>
    </citation>
    <scope>NUCLEOTIDE SEQUENCE [LARGE SCALE GENOMIC DNA]</scope>
    <source>
        <strain evidence="8">KCTC 52141</strain>
    </source>
</reference>
<evidence type="ECO:0000256" key="3">
    <source>
        <dbReference type="ARBA" id="ARBA00022519"/>
    </source>
</evidence>
<dbReference type="Proteomes" id="UP001595548">
    <property type="component" value="Unassembled WGS sequence"/>
</dbReference>
<accession>A0ABV7HRJ7</accession>
<dbReference type="RefSeq" id="WP_382414248.1">
    <property type="nucleotide sequence ID" value="NZ_AP031500.1"/>
</dbReference>
<comment type="caution">
    <text evidence="7">The sequence shown here is derived from an EMBL/GenBank/DDBJ whole genome shotgun (WGS) entry which is preliminary data.</text>
</comment>
<keyword evidence="8" id="KW-1185">Reference proteome</keyword>
<evidence type="ECO:0000313" key="8">
    <source>
        <dbReference type="Proteomes" id="UP001595548"/>
    </source>
</evidence>
<dbReference type="InterPro" id="IPR004960">
    <property type="entry name" value="LipA_acyltrans"/>
</dbReference>
<evidence type="ECO:0000256" key="4">
    <source>
        <dbReference type="ARBA" id="ARBA00022679"/>
    </source>
</evidence>
<evidence type="ECO:0000256" key="5">
    <source>
        <dbReference type="ARBA" id="ARBA00023136"/>
    </source>
</evidence>
<dbReference type="PANTHER" id="PTHR30606:SF10">
    <property type="entry name" value="PHOSPHATIDYLINOSITOL MANNOSIDE ACYLTRANSFERASE"/>
    <property type="match status" value="1"/>
</dbReference>
<sequence>MKDTVILMLLKVVGSLPLWMARALGAGVGGLMWYTGSRAARVTETNLALCYSELSDRERRKLARQSLLEAGRTGAEIPVVWRRSDAWIRHRVKAFHGSDLLREALAKKRGVIVLTPHLGNWEVLPAILTLYEQVAMLYQPPKGEALHQYLQRVRHRPGTTLAPTTGRGVAALTKALRAGQLAAILPDQVPDVGKGGIEVPFMGEQALTMTLLHSMLQRSECDVLLIYVLRVRGGFEVVATRCDEAVYSSDVHESVAALNRTVASAVASAPAQYQWEYKRFKGREQGEPY</sequence>
<keyword evidence="3" id="KW-0997">Cell inner membrane</keyword>
<proteinExistence type="predicted"/>
<keyword evidence="4" id="KW-0808">Transferase</keyword>
<dbReference type="CDD" id="cd07984">
    <property type="entry name" value="LPLAT_LABLAT-like"/>
    <property type="match status" value="1"/>
</dbReference>
<evidence type="ECO:0000256" key="6">
    <source>
        <dbReference type="ARBA" id="ARBA00023315"/>
    </source>
</evidence>
<comment type="subcellular location">
    <subcellularLocation>
        <location evidence="1">Cell inner membrane</location>
    </subcellularLocation>
</comment>
<organism evidence="7 8">
    <name type="scientific">Gilvimarinus japonicus</name>
    <dbReference type="NCBI Taxonomy" id="1796469"/>
    <lineage>
        <taxon>Bacteria</taxon>
        <taxon>Pseudomonadati</taxon>
        <taxon>Pseudomonadota</taxon>
        <taxon>Gammaproteobacteria</taxon>
        <taxon>Cellvibrionales</taxon>
        <taxon>Cellvibrionaceae</taxon>
        <taxon>Gilvimarinus</taxon>
    </lineage>
</organism>
<keyword evidence="2" id="KW-1003">Cell membrane</keyword>
<evidence type="ECO:0000313" key="7">
    <source>
        <dbReference type="EMBL" id="MFC3154136.1"/>
    </source>
</evidence>
<keyword evidence="6 7" id="KW-0012">Acyltransferase</keyword>
<evidence type="ECO:0000256" key="2">
    <source>
        <dbReference type="ARBA" id="ARBA00022475"/>
    </source>
</evidence>
<dbReference type="EMBL" id="JBHRTL010000004">
    <property type="protein sequence ID" value="MFC3154136.1"/>
    <property type="molecule type" value="Genomic_DNA"/>
</dbReference>
<dbReference type="PANTHER" id="PTHR30606">
    <property type="entry name" value="LIPID A BIOSYNTHESIS LAUROYL ACYLTRANSFERASE"/>
    <property type="match status" value="1"/>
</dbReference>
<name>A0ABV7HRJ7_9GAMM</name>
<gene>
    <name evidence="7" type="ORF">ACFOEB_02905</name>
</gene>
<evidence type="ECO:0000256" key="1">
    <source>
        <dbReference type="ARBA" id="ARBA00004533"/>
    </source>
</evidence>
<protein>
    <submittedName>
        <fullName evidence="7">Lysophospholipid acyltransferase family protein</fullName>
    </submittedName>
</protein>
<dbReference type="PIRSF" id="PIRSF026649">
    <property type="entry name" value="MsbB"/>
    <property type="match status" value="1"/>
</dbReference>
<keyword evidence="5" id="KW-0472">Membrane</keyword>